<protein>
    <submittedName>
        <fullName evidence="1">Uncharacterized protein</fullName>
    </submittedName>
</protein>
<dbReference type="AlphaFoldDB" id="A0A6C0BV50"/>
<evidence type="ECO:0000313" key="1">
    <source>
        <dbReference type="EMBL" id="QHS96335.1"/>
    </source>
</evidence>
<reference evidence="1" key="1">
    <citation type="journal article" date="2020" name="Nature">
        <title>Giant virus diversity and host interactions through global metagenomics.</title>
        <authorList>
            <person name="Schulz F."/>
            <person name="Roux S."/>
            <person name="Paez-Espino D."/>
            <person name="Jungbluth S."/>
            <person name="Walsh D.A."/>
            <person name="Denef V.J."/>
            <person name="McMahon K.D."/>
            <person name="Konstantinidis K.T."/>
            <person name="Eloe-Fadrosh E.A."/>
            <person name="Kyrpides N.C."/>
            <person name="Woyke T."/>
        </authorList>
    </citation>
    <scope>NUCLEOTIDE SEQUENCE</scope>
    <source>
        <strain evidence="1">GVMAG-M-3300020166-18</strain>
    </source>
</reference>
<organism evidence="1">
    <name type="scientific">viral metagenome</name>
    <dbReference type="NCBI Taxonomy" id="1070528"/>
    <lineage>
        <taxon>unclassified sequences</taxon>
        <taxon>metagenomes</taxon>
        <taxon>organismal metagenomes</taxon>
    </lineage>
</organism>
<sequence>MICHKILNARFPTVEREFTREFYEDDAFQYADQVSSKLKIPSGELQFVFGDTNHVAFGATIPEFDDKNVGVYTSSPYKMVKLFEKYFKGENTVFVFKDIELQKWFFYDMDDVISIICECCTWKILENGRIRGYLKDKKGLHQYITYEPVNGSMFFGISNSKANRFNEFLKGNIAKYECDCEGVVSV</sequence>
<dbReference type="EMBL" id="MN739271">
    <property type="protein sequence ID" value="QHS96335.1"/>
    <property type="molecule type" value="Genomic_DNA"/>
</dbReference>
<accession>A0A6C0BV50</accession>
<proteinExistence type="predicted"/>
<name>A0A6C0BV50_9ZZZZ</name>